<sequence length="241" mass="26460">MDDALQQKLWRALAGGFGLKTNVMGPVTTWLSKTDTDFTLDGYWSDIAAFFGDAKNTSVEDLQHDTGLVEATQRLSQLVLVTRWLNLSEQDMTLLTGAPEQLDSSLSVAPRPDLSLLLLLTRFKRWQSQVTTSVDEALRLLPLLADIKSPVADVAEKIAAMHNLTVDSVISMNTLLFGDGRFPDSFAQLYTLLTWLRTGQVLNVGTAALHDLLTMAQSNPEAEDKNLITRVADALTAGLTR</sequence>
<dbReference type="EMBL" id="CAADIW010000005">
    <property type="protein sequence ID" value="VFS15013.1"/>
    <property type="molecule type" value="Genomic_DNA"/>
</dbReference>
<evidence type="ECO:0000313" key="2">
    <source>
        <dbReference type="Proteomes" id="UP000351155"/>
    </source>
</evidence>
<protein>
    <submittedName>
        <fullName evidence="1">Uncharacterized protein</fullName>
    </submittedName>
</protein>
<evidence type="ECO:0000313" key="1">
    <source>
        <dbReference type="EMBL" id="VFS15013.1"/>
    </source>
</evidence>
<accession>A0A484WWW2</accession>
<gene>
    <name evidence="1" type="ORF">NCTC12126_01087</name>
</gene>
<name>A0A484WWW2_9ENTR</name>
<reference evidence="1 2" key="1">
    <citation type="submission" date="2019-03" db="EMBL/GenBank/DDBJ databases">
        <authorList>
            <consortium name="Pathogen Informatics"/>
        </authorList>
    </citation>
    <scope>NUCLEOTIDE SEQUENCE [LARGE SCALE GENOMIC DNA]</scope>
    <source>
        <strain evidence="1 2">NCTC12126</strain>
    </source>
</reference>
<dbReference type="AlphaFoldDB" id="A0A484WWW2"/>
<dbReference type="Proteomes" id="UP000351155">
    <property type="component" value="Unassembled WGS sequence"/>
</dbReference>
<proteinExistence type="predicted"/>
<organism evidence="1 2">
    <name type="scientific">Enterobacter cancerogenus</name>
    <dbReference type="NCBI Taxonomy" id="69218"/>
    <lineage>
        <taxon>Bacteria</taxon>
        <taxon>Pseudomonadati</taxon>
        <taxon>Pseudomonadota</taxon>
        <taxon>Gammaproteobacteria</taxon>
        <taxon>Enterobacterales</taxon>
        <taxon>Enterobacteriaceae</taxon>
        <taxon>Enterobacter</taxon>
        <taxon>Enterobacter cloacae complex</taxon>
    </lineage>
</organism>